<organism evidence="2 3">
    <name type="scientific">Ficus carica</name>
    <name type="common">Common fig</name>
    <dbReference type="NCBI Taxonomy" id="3494"/>
    <lineage>
        <taxon>Eukaryota</taxon>
        <taxon>Viridiplantae</taxon>
        <taxon>Streptophyta</taxon>
        <taxon>Embryophyta</taxon>
        <taxon>Tracheophyta</taxon>
        <taxon>Spermatophyta</taxon>
        <taxon>Magnoliopsida</taxon>
        <taxon>eudicotyledons</taxon>
        <taxon>Gunneridae</taxon>
        <taxon>Pentapetalae</taxon>
        <taxon>rosids</taxon>
        <taxon>fabids</taxon>
        <taxon>Rosales</taxon>
        <taxon>Moraceae</taxon>
        <taxon>Ficeae</taxon>
        <taxon>Ficus</taxon>
    </lineage>
</organism>
<comment type="caution">
    <text evidence="2">The sequence shown here is derived from an EMBL/GenBank/DDBJ whole genome shotgun (WGS) entry which is preliminary data.</text>
</comment>
<dbReference type="AlphaFoldDB" id="A0AA88DWL9"/>
<gene>
    <name evidence="2" type="ORF">TIFTF001_032092</name>
</gene>
<evidence type="ECO:0000313" key="3">
    <source>
        <dbReference type="Proteomes" id="UP001187192"/>
    </source>
</evidence>
<dbReference type="Proteomes" id="UP001187192">
    <property type="component" value="Unassembled WGS sequence"/>
</dbReference>
<dbReference type="EMBL" id="BTGU01000140">
    <property type="protein sequence ID" value="GMN63011.1"/>
    <property type="molecule type" value="Genomic_DNA"/>
</dbReference>
<evidence type="ECO:0000256" key="1">
    <source>
        <dbReference type="SAM" id="MobiDB-lite"/>
    </source>
</evidence>
<protein>
    <submittedName>
        <fullName evidence="2">Uncharacterized protein</fullName>
    </submittedName>
</protein>
<feature type="region of interest" description="Disordered" evidence="1">
    <location>
        <begin position="1"/>
        <end position="22"/>
    </location>
</feature>
<evidence type="ECO:0000313" key="2">
    <source>
        <dbReference type="EMBL" id="GMN63011.1"/>
    </source>
</evidence>
<accession>A0AA88DWL9</accession>
<reference evidence="2" key="1">
    <citation type="submission" date="2023-07" db="EMBL/GenBank/DDBJ databases">
        <title>draft genome sequence of fig (Ficus carica).</title>
        <authorList>
            <person name="Takahashi T."/>
            <person name="Nishimura K."/>
        </authorList>
    </citation>
    <scope>NUCLEOTIDE SEQUENCE</scope>
</reference>
<keyword evidence="3" id="KW-1185">Reference proteome</keyword>
<sequence length="34" mass="3968">MWPLSEKTRNSGADDYDFAGKDPEIVKFHRGERD</sequence>
<proteinExistence type="predicted"/>
<name>A0AA88DWL9_FICCA</name>